<dbReference type="SUPFAM" id="SSF69318">
    <property type="entry name" value="Integrin alpha N-terminal domain"/>
    <property type="match status" value="1"/>
</dbReference>
<dbReference type="Proteomes" id="UP000199197">
    <property type="component" value="Unassembled WGS sequence"/>
</dbReference>
<sequence>MRRLIIFIAFLLIAVNFVYTQTWQLVYKNKGVGTKDTVLAQLGVGRSVLVADVNKDGVKEIYTTAYVGHKVIQFTVAGNDSVELTYIFPDQPSAFYIEPRDVEVGDLDGDGKLEIIYPVGRTKADFTNHVNKGVIRFGNGIHQQIGLMDLML</sequence>
<evidence type="ECO:0008006" key="3">
    <source>
        <dbReference type="Google" id="ProtNLM"/>
    </source>
</evidence>
<dbReference type="InterPro" id="IPR028994">
    <property type="entry name" value="Integrin_alpha_N"/>
</dbReference>
<gene>
    <name evidence="1" type="ORF">JGI23_01739</name>
</gene>
<accession>A0A0P1NXA9</accession>
<dbReference type="RefSeq" id="WP_092350894.1">
    <property type="nucleotide sequence ID" value="NZ_CZVW01000024.1"/>
</dbReference>
<reference evidence="2" key="1">
    <citation type="submission" date="2015-11" db="EMBL/GenBank/DDBJ databases">
        <authorList>
            <person name="Varghese N."/>
        </authorList>
    </citation>
    <scope>NUCLEOTIDE SEQUENCE [LARGE SCALE GENOMIC DNA]</scope>
    <source>
        <strain evidence="2">JGI-23</strain>
    </source>
</reference>
<protein>
    <recommendedName>
        <fullName evidence="3">Repeat domain-containing protein</fullName>
    </recommendedName>
</protein>
<dbReference type="EMBL" id="CZVW01000024">
    <property type="protein sequence ID" value="CUT04511.1"/>
    <property type="molecule type" value="Genomic_DNA"/>
</dbReference>
<evidence type="ECO:0000313" key="2">
    <source>
        <dbReference type="Proteomes" id="UP000199197"/>
    </source>
</evidence>
<name>A0A0P1NXA9_9BACT</name>
<dbReference type="AlphaFoldDB" id="A0A0P1NXA9"/>
<organism evidence="1 2">
    <name type="scientific">Candidatus Chryseopegocella kryptomonas</name>
    <dbReference type="NCBI Taxonomy" id="1633643"/>
    <lineage>
        <taxon>Bacteria</taxon>
        <taxon>Pseudomonadati</taxon>
        <taxon>Candidatus Kryptoniota</taxon>
        <taxon>Candidatus Chryseopegocella</taxon>
    </lineage>
</organism>
<dbReference type="OrthoDB" id="9816120at2"/>
<keyword evidence="2" id="KW-1185">Reference proteome</keyword>
<proteinExistence type="predicted"/>
<evidence type="ECO:0000313" key="1">
    <source>
        <dbReference type="EMBL" id="CUT04511.1"/>
    </source>
</evidence>